<protein>
    <submittedName>
        <fullName evidence="2">Uncharacterized protein</fullName>
    </submittedName>
</protein>
<feature type="compositionally biased region" description="Basic and acidic residues" evidence="1">
    <location>
        <begin position="878"/>
        <end position="896"/>
    </location>
</feature>
<evidence type="ECO:0000256" key="1">
    <source>
        <dbReference type="SAM" id="MobiDB-lite"/>
    </source>
</evidence>
<feature type="compositionally biased region" description="Acidic residues" evidence="1">
    <location>
        <begin position="1104"/>
        <end position="1153"/>
    </location>
</feature>
<evidence type="ECO:0000313" key="3">
    <source>
        <dbReference type="Proteomes" id="UP001465755"/>
    </source>
</evidence>
<feature type="compositionally biased region" description="Basic residues" evidence="1">
    <location>
        <begin position="1072"/>
        <end position="1083"/>
    </location>
</feature>
<feature type="region of interest" description="Disordered" evidence="1">
    <location>
        <begin position="1053"/>
        <end position="1153"/>
    </location>
</feature>
<evidence type="ECO:0000313" key="2">
    <source>
        <dbReference type="EMBL" id="KAK9803528.1"/>
    </source>
</evidence>
<dbReference type="EMBL" id="JALJOQ010000058">
    <property type="protein sequence ID" value="KAK9803528.1"/>
    <property type="molecule type" value="Genomic_DNA"/>
</dbReference>
<reference evidence="2 3" key="1">
    <citation type="journal article" date="2024" name="Nat. Commun.">
        <title>Phylogenomics reveals the evolutionary origins of lichenization in chlorophyte algae.</title>
        <authorList>
            <person name="Puginier C."/>
            <person name="Libourel C."/>
            <person name="Otte J."/>
            <person name="Skaloud P."/>
            <person name="Haon M."/>
            <person name="Grisel S."/>
            <person name="Petersen M."/>
            <person name="Berrin J.G."/>
            <person name="Delaux P.M."/>
            <person name="Dal Grande F."/>
            <person name="Keller J."/>
        </authorList>
    </citation>
    <scope>NUCLEOTIDE SEQUENCE [LARGE SCALE GENOMIC DNA]</scope>
    <source>
        <strain evidence="2 3">SAG 2036</strain>
    </source>
</reference>
<dbReference type="Proteomes" id="UP001465755">
    <property type="component" value="Unassembled WGS sequence"/>
</dbReference>
<keyword evidence="3" id="KW-1185">Reference proteome</keyword>
<gene>
    <name evidence="2" type="ORF">WJX73_004265</name>
</gene>
<organism evidence="2 3">
    <name type="scientific">Symbiochloris irregularis</name>
    <dbReference type="NCBI Taxonomy" id="706552"/>
    <lineage>
        <taxon>Eukaryota</taxon>
        <taxon>Viridiplantae</taxon>
        <taxon>Chlorophyta</taxon>
        <taxon>core chlorophytes</taxon>
        <taxon>Trebouxiophyceae</taxon>
        <taxon>Trebouxiales</taxon>
        <taxon>Trebouxiaceae</taxon>
        <taxon>Symbiochloris</taxon>
    </lineage>
</organism>
<comment type="caution">
    <text evidence="2">The sequence shown here is derived from an EMBL/GenBank/DDBJ whole genome shotgun (WGS) entry which is preliminary data.</text>
</comment>
<name>A0AAW1P4Q7_9CHLO</name>
<dbReference type="AlphaFoldDB" id="A0AAW1P4Q7"/>
<accession>A0AAW1P4Q7</accession>
<feature type="region of interest" description="Disordered" evidence="1">
    <location>
        <begin position="878"/>
        <end position="903"/>
    </location>
</feature>
<proteinExistence type="predicted"/>
<sequence>MVKEYAHLRLFHEWPKARAQRIRDLRLQLSTKLAKKRGEGCGIMDLAAWMQKKMRKIGCESGSKEAGEQLAEAFNPLLYQHMACAVSAALPNGLSLEGEPCDAVLETGLCCMRQGGFYDLDPKTAARAACLSHCTEQTVRADERLGKSRPVVKLDLRLYCARKPWDNWAGFLDKRHQQQGRGGQQVEKDLRCGCDGDPGDEDEQEVTCEMYLLRVEFTRLVLNINFGALMLVSSSVRKAMCTYASRQRTNDLQLKQCYRREGPLDSPDLRILPCIYYSYFFMKRSDSLQFIASYVCMMTGSWPAPDLCASLLPKVIAQTLMRKWANPSRSKWKVTPEHKADYEQAHQQAAMAWPRKHRERAATGYRLQLQLRQQRLDLLSNEQYVLPDLISVQCTFTSTKRGKYSISKGHVVLDDGQVVHVLQFGMSAGLGRVDGVSFYVDVLTQEHGWPSMEPSLQLSWFLFYLKFLDTPRMPSNLAARLRRSQEQLDAGQQLIEHTFPACTDLHPLASTMWHSAEAPAIQAAATKAEAQADVVQSRLAHAAALSNEQWQVPEYLPVYSRQTKGPFKYQEHPGKFHIAQQHILVESTGAKVTPQDFLKGTDATAQGIKLWSTALYILPAGKGDAVGGMKLMYWLSTLKYSHAISTNPPSDADKTGIVELQRRFPKCTDPTLQFLDGAGLHMPSGMTADDVNMVNAPSASKRSLAEACHDAPVRRRGKAHRTEDATQKAQAAALKHQQAGVDAVAKREERRQLLCTDEHQLPDRILVYTTAERPDPSEMAWFHLTREVIQTAEGEELEPKNFVLRRGRGRAESYVNQWAIRILKVAGDEFGIGPMFIYHFMHTLGFWSFRSKQPSEGEAKAIRQLRQRFPACADLPVLDHPKEAKPKQKTDREPRKVQQQQNWDAKIEGRREHLRLLSGGEALPETIIVRPRSSNPAEVTLNFIYQCIISPDSGAPIKPGDYVDSVPGARSGGWTRRLFVAPDQGLPECSVHTFLAAMRFIEDKSVRAKEPAQRQCVSSLELRFPALRDMDRLEIQALPALKASDLQAQTEAATAGKWQWGTKPVRGVKPAGKAKPRPAQKKRKLEEEHISEEDISEKDICMPSEEDEEEEEELSPGETTDEDLPAPWEGDDKEEPSSDEITDEDEVVALETA</sequence>